<evidence type="ECO:0000256" key="1">
    <source>
        <dbReference type="SAM" id="MobiDB-lite"/>
    </source>
</evidence>
<evidence type="ECO:0000313" key="2">
    <source>
        <dbReference type="EMBL" id="MBT8797296.1"/>
    </source>
</evidence>
<feature type="region of interest" description="Disordered" evidence="1">
    <location>
        <begin position="1"/>
        <end position="65"/>
    </location>
</feature>
<feature type="compositionally biased region" description="Basic and acidic residues" evidence="1">
    <location>
        <begin position="18"/>
        <end position="32"/>
    </location>
</feature>
<reference evidence="2 3" key="1">
    <citation type="submission" date="2021-03" db="EMBL/GenBank/DDBJ databases">
        <title>Microbacterium pauli sp. nov., isolated from microfiltered milk.</title>
        <authorList>
            <person name="Bellassi P."/>
            <person name="Fontana A."/>
            <person name="Callegari M.L."/>
            <person name="Lorenzo M."/>
            <person name="Cappa F."/>
        </authorList>
    </citation>
    <scope>NUCLEOTIDE SEQUENCE [LARGE SCALE GENOMIC DNA]</scope>
    <source>
        <strain evidence="2 3">DSM 18909</strain>
    </source>
</reference>
<organism evidence="2 3">
    <name type="scientific">Microbacterium flavum</name>
    <dbReference type="NCBI Taxonomy" id="415216"/>
    <lineage>
        <taxon>Bacteria</taxon>
        <taxon>Bacillati</taxon>
        <taxon>Actinomycetota</taxon>
        <taxon>Actinomycetes</taxon>
        <taxon>Micrococcales</taxon>
        <taxon>Microbacteriaceae</taxon>
        <taxon>Microbacterium</taxon>
    </lineage>
</organism>
<dbReference type="Proteomes" id="UP000740605">
    <property type="component" value="Unassembled WGS sequence"/>
</dbReference>
<protein>
    <submittedName>
        <fullName evidence="2">Uncharacterized protein</fullName>
    </submittedName>
</protein>
<evidence type="ECO:0000313" key="3">
    <source>
        <dbReference type="Proteomes" id="UP000740605"/>
    </source>
</evidence>
<sequence length="65" mass="7117">MSGTSENLPETPDGPDLDALRDEIDELKKVPTEELVNPTPTLVEENEPTPEPTDAIGSENWPTED</sequence>
<dbReference type="RefSeq" id="WP_215486540.1">
    <property type="nucleotide sequence ID" value="NZ_BAAAPJ010000003.1"/>
</dbReference>
<name>A0ABS5XS78_9MICO</name>
<gene>
    <name evidence="2" type="ORF">J0P97_04315</name>
</gene>
<comment type="caution">
    <text evidence="2">The sequence shown here is derived from an EMBL/GenBank/DDBJ whole genome shotgun (WGS) entry which is preliminary data.</text>
</comment>
<accession>A0ABS5XS78</accession>
<dbReference type="EMBL" id="JAFLHG010000003">
    <property type="protein sequence ID" value="MBT8797296.1"/>
    <property type="molecule type" value="Genomic_DNA"/>
</dbReference>
<proteinExistence type="predicted"/>
<keyword evidence="3" id="KW-1185">Reference proteome</keyword>